<accession>A0ABD3MN37</accession>
<organism evidence="2 3">
    <name type="scientific">Discostella pseudostelligera</name>
    <dbReference type="NCBI Taxonomy" id="259834"/>
    <lineage>
        <taxon>Eukaryota</taxon>
        <taxon>Sar</taxon>
        <taxon>Stramenopiles</taxon>
        <taxon>Ochrophyta</taxon>
        <taxon>Bacillariophyta</taxon>
        <taxon>Coscinodiscophyceae</taxon>
        <taxon>Thalassiosirophycidae</taxon>
        <taxon>Stephanodiscales</taxon>
        <taxon>Stephanodiscaceae</taxon>
        <taxon>Discostella</taxon>
    </lineage>
</organism>
<dbReference type="EMBL" id="JALLBG020000097">
    <property type="protein sequence ID" value="KAL3765193.1"/>
    <property type="molecule type" value="Genomic_DNA"/>
</dbReference>
<gene>
    <name evidence="2" type="ORF">ACHAWU_010384</name>
</gene>
<feature type="chain" id="PRO_5044886259" evidence="1">
    <location>
        <begin position="23"/>
        <end position="126"/>
    </location>
</feature>
<keyword evidence="3" id="KW-1185">Reference proteome</keyword>
<name>A0ABD3MN37_9STRA</name>
<feature type="signal peptide" evidence="1">
    <location>
        <begin position="1"/>
        <end position="22"/>
    </location>
</feature>
<dbReference type="AlphaFoldDB" id="A0ABD3MN37"/>
<keyword evidence="1" id="KW-0732">Signal</keyword>
<evidence type="ECO:0000313" key="3">
    <source>
        <dbReference type="Proteomes" id="UP001530293"/>
    </source>
</evidence>
<reference evidence="2 3" key="1">
    <citation type="submission" date="2024-10" db="EMBL/GenBank/DDBJ databases">
        <title>Updated reference genomes for cyclostephanoid diatoms.</title>
        <authorList>
            <person name="Roberts W.R."/>
            <person name="Alverson A.J."/>
        </authorList>
    </citation>
    <scope>NUCLEOTIDE SEQUENCE [LARGE SCALE GENOMIC DNA]</scope>
    <source>
        <strain evidence="2 3">AJA232-27</strain>
    </source>
</reference>
<protein>
    <submittedName>
        <fullName evidence="2">Uncharacterized protein</fullName>
    </submittedName>
</protein>
<proteinExistence type="predicted"/>
<sequence>MKTPSMMIIALVAALAVTTAAGRRNTSAWNTPSSRRRFGIRQSNIRPSTTYIVDQALSSSSAEDLSEMDRLLQMQEEDSHPAMIEESIHSGYDSRRIVTEGVRAATVACVSAAAIGGARHAIEMIL</sequence>
<evidence type="ECO:0000256" key="1">
    <source>
        <dbReference type="SAM" id="SignalP"/>
    </source>
</evidence>
<dbReference type="Proteomes" id="UP001530293">
    <property type="component" value="Unassembled WGS sequence"/>
</dbReference>
<evidence type="ECO:0000313" key="2">
    <source>
        <dbReference type="EMBL" id="KAL3765193.1"/>
    </source>
</evidence>
<comment type="caution">
    <text evidence="2">The sequence shown here is derived from an EMBL/GenBank/DDBJ whole genome shotgun (WGS) entry which is preliminary data.</text>
</comment>